<sequence length="690" mass="76418">MTQMKRFRSADAWQAWFINFQRSFLILLAPWLVSVLAQGAGRAYLLAAYAPPGAYAALPQDINRTLAIGLLFDIKVAAIAFSAPLLAALLLAARPAAQALWLRCLPYLGAVLATLFAASTVVSVCYFATFSRSIDIFVFGLIDDDTRAIVATLWHGYPVLRTLALLAAVLAGTSWLACRWRARVLRARLARRPLAPSALRMLLILGVTVLACRGSLGAFPLNKDDTGISSLRLLNDIAPNGISAFFWALSERDNDKRFTSVVDDEGAQLYQRFLGRSGQGLQPFMATTGANPQARERPPHVVLQVMESMGHHMNMYDRPGRDLLGALRPHWREDWRFDRFLSEGNGTIDTLSRLLVRSPMPATSQSSAANATFASNAFAPFLARGYRVVFVTSGTATWRNLGRFASHLGAQEFVDQLTLRQRYPEAQPGVWGVPDEYMFRYIGERLARADRDGERLLVMALSTTHHPPFLVPEGGQRGGLDLDDIERLPYYAGWTGLDEAFDTLRYANDQLGHFLTRLKASPNGANTIVAVTGDHNILGVDYALDSDAVLARAVPFYLYVPRAYRGQSTYDPARPGSHKDILPTLYQLSLPDTPYFRSGCDLLAAQPDPQWCFGFNNPRLLITRDGAYLRDRPGRILPWADGAGLALAAERDATPAQAAEQARLDAYGPLLQWQINYQVQHQLPSRPERP</sequence>
<dbReference type="InterPro" id="IPR000917">
    <property type="entry name" value="Sulfatase_N"/>
</dbReference>
<evidence type="ECO:0000313" key="8">
    <source>
        <dbReference type="EMBL" id="CAB3698636.1"/>
    </source>
</evidence>
<comment type="subcellular location">
    <subcellularLocation>
        <location evidence="1">Cell membrane</location>
        <topology evidence="1">Multi-pass membrane protein</topology>
    </subcellularLocation>
</comment>
<dbReference type="InterPro" id="IPR050448">
    <property type="entry name" value="OpgB/LTA_synthase_biosynth"/>
</dbReference>
<feature type="transmembrane region" description="Helical" evidence="6">
    <location>
        <begin position="66"/>
        <end position="93"/>
    </location>
</feature>
<name>A0A6J5BB50_9BURK</name>
<keyword evidence="3 6" id="KW-0812">Transmembrane</keyword>
<accession>A0A6J5BB50</accession>
<dbReference type="AlphaFoldDB" id="A0A6J5BB50"/>
<protein>
    <recommendedName>
        <fullName evidence="7">Sulfatase N-terminal domain-containing protein</fullName>
    </recommendedName>
</protein>
<dbReference type="RefSeq" id="WP_231689957.1">
    <property type="nucleotide sequence ID" value="NZ_CADIJR010000075.1"/>
</dbReference>
<feature type="transmembrane region" description="Helical" evidence="6">
    <location>
        <begin position="159"/>
        <end position="178"/>
    </location>
</feature>
<dbReference type="PANTHER" id="PTHR47371">
    <property type="entry name" value="LIPOTEICHOIC ACID SYNTHASE"/>
    <property type="match status" value="1"/>
</dbReference>
<feature type="transmembrane region" description="Helical" evidence="6">
    <location>
        <begin position="105"/>
        <end position="129"/>
    </location>
</feature>
<evidence type="ECO:0000256" key="3">
    <source>
        <dbReference type="ARBA" id="ARBA00022692"/>
    </source>
</evidence>
<dbReference type="GeneID" id="92901003"/>
<dbReference type="PANTHER" id="PTHR47371:SF3">
    <property type="entry name" value="PHOSPHOGLYCEROL TRANSFERASE I"/>
    <property type="match status" value="1"/>
</dbReference>
<dbReference type="Proteomes" id="UP000507979">
    <property type="component" value="Unassembled WGS sequence"/>
</dbReference>
<keyword evidence="4 6" id="KW-1133">Transmembrane helix</keyword>
<evidence type="ECO:0000256" key="5">
    <source>
        <dbReference type="ARBA" id="ARBA00023136"/>
    </source>
</evidence>
<feature type="domain" description="Sulfatase N-terminal" evidence="7">
    <location>
        <begin position="299"/>
        <end position="587"/>
    </location>
</feature>
<evidence type="ECO:0000256" key="1">
    <source>
        <dbReference type="ARBA" id="ARBA00004651"/>
    </source>
</evidence>
<proteinExistence type="predicted"/>
<keyword evidence="5 6" id="KW-0472">Membrane</keyword>
<dbReference type="SUPFAM" id="SSF53649">
    <property type="entry name" value="Alkaline phosphatase-like"/>
    <property type="match status" value="1"/>
</dbReference>
<dbReference type="EMBL" id="CADIJR010000075">
    <property type="protein sequence ID" value="CAB3698636.1"/>
    <property type="molecule type" value="Genomic_DNA"/>
</dbReference>
<dbReference type="GO" id="GO:0005886">
    <property type="term" value="C:plasma membrane"/>
    <property type="evidence" value="ECO:0007669"/>
    <property type="project" value="UniProtKB-SubCell"/>
</dbReference>
<keyword evidence="9" id="KW-1185">Reference proteome</keyword>
<dbReference type="Gene3D" id="3.40.720.10">
    <property type="entry name" value="Alkaline Phosphatase, subunit A"/>
    <property type="match status" value="1"/>
</dbReference>
<dbReference type="InterPro" id="IPR017850">
    <property type="entry name" value="Alkaline_phosphatase_core_sf"/>
</dbReference>
<dbReference type="Pfam" id="PF00884">
    <property type="entry name" value="Sulfatase"/>
    <property type="match status" value="1"/>
</dbReference>
<evidence type="ECO:0000256" key="4">
    <source>
        <dbReference type="ARBA" id="ARBA00022989"/>
    </source>
</evidence>
<organism evidence="8 9">
    <name type="scientific">Achromobacter insuavis</name>
    <dbReference type="NCBI Taxonomy" id="1287735"/>
    <lineage>
        <taxon>Bacteria</taxon>
        <taxon>Pseudomonadati</taxon>
        <taxon>Pseudomonadota</taxon>
        <taxon>Betaproteobacteria</taxon>
        <taxon>Burkholderiales</taxon>
        <taxon>Alcaligenaceae</taxon>
        <taxon>Achromobacter</taxon>
    </lineage>
</organism>
<keyword evidence="2" id="KW-1003">Cell membrane</keyword>
<dbReference type="CDD" id="cd16015">
    <property type="entry name" value="LTA_synthase"/>
    <property type="match status" value="1"/>
</dbReference>
<evidence type="ECO:0000313" key="9">
    <source>
        <dbReference type="Proteomes" id="UP000507979"/>
    </source>
</evidence>
<evidence type="ECO:0000256" key="6">
    <source>
        <dbReference type="SAM" id="Phobius"/>
    </source>
</evidence>
<evidence type="ECO:0000259" key="7">
    <source>
        <dbReference type="Pfam" id="PF00884"/>
    </source>
</evidence>
<reference evidence="8 9" key="1">
    <citation type="submission" date="2020-04" db="EMBL/GenBank/DDBJ databases">
        <authorList>
            <person name="De Canck E."/>
        </authorList>
    </citation>
    <scope>NUCLEOTIDE SEQUENCE [LARGE SCALE GENOMIC DNA]</scope>
    <source>
        <strain evidence="8 9">LMG 26845</strain>
    </source>
</reference>
<gene>
    <name evidence="8" type="ORF">LMG26845_05115</name>
</gene>
<evidence type="ECO:0000256" key="2">
    <source>
        <dbReference type="ARBA" id="ARBA00022475"/>
    </source>
</evidence>
<feature type="transmembrane region" description="Helical" evidence="6">
    <location>
        <begin position="199"/>
        <end position="221"/>
    </location>
</feature>